<dbReference type="Pfam" id="PF08713">
    <property type="entry name" value="DNA_alkylation"/>
    <property type="match status" value="1"/>
</dbReference>
<evidence type="ECO:0000313" key="2">
    <source>
        <dbReference type="Proteomes" id="UP000664495"/>
    </source>
</evidence>
<dbReference type="RefSeq" id="WP_207110319.1">
    <property type="nucleotide sequence ID" value="NZ_JAFLVR010000066.1"/>
</dbReference>
<dbReference type="PANTHER" id="PTHR41291:SF1">
    <property type="entry name" value="DNA ALKYLATION REPAIR PROTEIN"/>
    <property type="match status" value="1"/>
</dbReference>
<dbReference type="SUPFAM" id="SSF48371">
    <property type="entry name" value="ARM repeat"/>
    <property type="match status" value="1"/>
</dbReference>
<dbReference type="Gene3D" id="1.25.10.90">
    <property type="match status" value="1"/>
</dbReference>
<keyword evidence="2" id="KW-1185">Reference proteome</keyword>
<organism evidence="1 2">
    <name type="scientific">Candidatus Enterococcus murrayae</name>
    <dbReference type="NCBI Taxonomy" id="2815321"/>
    <lineage>
        <taxon>Bacteria</taxon>
        <taxon>Bacillati</taxon>
        <taxon>Bacillota</taxon>
        <taxon>Bacilli</taxon>
        <taxon>Lactobacillales</taxon>
        <taxon>Enterococcaceae</taxon>
        <taxon>Enterococcus</taxon>
    </lineage>
</organism>
<dbReference type="CDD" id="cd06561">
    <property type="entry name" value="AlkD_like"/>
    <property type="match status" value="1"/>
</dbReference>
<protein>
    <submittedName>
        <fullName evidence="1">DNA alkylation repair protein</fullName>
    </submittedName>
</protein>
<gene>
    <name evidence="1" type="ORF">JZO85_20195</name>
</gene>
<name>A0ABS3HMA9_9ENTE</name>
<dbReference type="InterPro" id="IPR016024">
    <property type="entry name" value="ARM-type_fold"/>
</dbReference>
<accession>A0ABS3HMA9</accession>
<reference evidence="1 2" key="1">
    <citation type="submission" date="2021-03" db="EMBL/GenBank/DDBJ databases">
        <title>Enterococcal diversity collection.</title>
        <authorList>
            <person name="Gilmore M.S."/>
            <person name="Schwartzman J."/>
            <person name="Van Tyne D."/>
            <person name="Martin M."/>
            <person name="Earl A.M."/>
            <person name="Manson A.L."/>
            <person name="Straub T."/>
            <person name="Salamzade R."/>
            <person name="Saavedra J."/>
            <person name="Lebreton F."/>
            <person name="Prichula J."/>
            <person name="Schaufler K."/>
            <person name="Gaca A."/>
            <person name="Sgardioli B."/>
            <person name="Wagenaar J."/>
            <person name="Strong T."/>
        </authorList>
    </citation>
    <scope>NUCLEOTIDE SEQUENCE [LARGE SCALE GENOMIC DNA]</scope>
    <source>
        <strain evidence="1 2">MJM16</strain>
    </source>
</reference>
<evidence type="ECO:0000313" key="1">
    <source>
        <dbReference type="EMBL" id="MBO0454587.1"/>
    </source>
</evidence>
<dbReference type="InterPro" id="IPR014825">
    <property type="entry name" value="DNA_alkylation"/>
</dbReference>
<comment type="caution">
    <text evidence="1">The sequence shown here is derived from an EMBL/GenBank/DDBJ whole genome shotgun (WGS) entry which is preliminary data.</text>
</comment>
<proteinExistence type="predicted"/>
<dbReference type="PANTHER" id="PTHR41291">
    <property type="entry name" value="DNA ALKYLATION REPAIR PROTEIN"/>
    <property type="match status" value="1"/>
</dbReference>
<sequence>MTIDEIILFLKASSSEKFKKNIIKLGIPDEYTIGVPTSDLRKFAKKIPREKDFLMSLWKTNYHECKILTVLALKPKECSEDDIHYIMDGIVSWDLCDLFCKNILIKQDDFDHFIQRWIDSDKLFYKRAAFTLIASTSTHAALTTEKITDYLTLIELHSDDDQLLVKKAASWALRELGKTNEAAKEAAIKTAKSMQTQESKAAQWIAKDALKELPLLVQAPGRSRLISSKSKMGKNV</sequence>
<dbReference type="EMBL" id="JAFLVR010000066">
    <property type="protein sequence ID" value="MBO0454587.1"/>
    <property type="molecule type" value="Genomic_DNA"/>
</dbReference>
<dbReference type="Proteomes" id="UP000664495">
    <property type="component" value="Unassembled WGS sequence"/>
</dbReference>